<accession>A0A645FXI2</accession>
<dbReference type="EMBL" id="VSSQ01066802">
    <property type="protein sequence ID" value="MPN19271.1"/>
    <property type="molecule type" value="Genomic_DNA"/>
</dbReference>
<dbReference type="AlphaFoldDB" id="A0A645FXI2"/>
<sequence length="53" mass="6365">MRRTVSLYIDCYTKEGKYEYIQEQNRAITNASQKCSARWCDFHHWGEYAVSAR</sequence>
<name>A0A645FXI2_9ZZZZ</name>
<protein>
    <submittedName>
        <fullName evidence="1">Uncharacterized protein</fullName>
    </submittedName>
</protein>
<gene>
    <name evidence="1" type="ORF">SDC9_166638</name>
</gene>
<comment type="caution">
    <text evidence="1">The sequence shown here is derived from an EMBL/GenBank/DDBJ whole genome shotgun (WGS) entry which is preliminary data.</text>
</comment>
<reference evidence="1" key="1">
    <citation type="submission" date="2019-08" db="EMBL/GenBank/DDBJ databases">
        <authorList>
            <person name="Kucharzyk K."/>
            <person name="Murdoch R.W."/>
            <person name="Higgins S."/>
            <person name="Loffler F."/>
        </authorList>
    </citation>
    <scope>NUCLEOTIDE SEQUENCE</scope>
</reference>
<evidence type="ECO:0000313" key="1">
    <source>
        <dbReference type="EMBL" id="MPN19271.1"/>
    </source>
</evidence>
<proteinExistence type="predicted"/>
<organism evidence="1">
    <name type="scientific">bioreactor metagenome</name>
    <dbReference type="NCBI Taxonomy" id="1076179"/>
    <lineage>
        <taxon>unclassified sequences</taxon>
        <taxon>metagenomes</taxon>
        <taxon>ecological metagenomes</taxon>
    </lineage>
</organism>